<keyword evidence="1" id="KW-0597">Phosphoprotein</keyword>
<dbReference type="EMBL" id="CP106679">
    <property type="protein sequence ID" value="UXP33374.1"/>
    <property type="molecule type" value="Genomic_DNA"/>
</dbReference>
<organism evidence="4 5">
    <name type="scientific">Reichenbachiella agarivorans</name>
    <dbReference type="NCBI Taxonomy" id="2979464"/>
    <lineage>
        <taxon>Bacteria</taxon>
        <taxon>Pseudomonadati</taxon>
        <taxon>Bacteroidota</taxon>
        <taxon>Cytophagia</taxon>
        <taxon>Cytophagales</taxon>
        <taxon>Reichenbachiellaceae</taxon>
        <taxon>Reichenbachiella</taxon>
    </lineage>
</organism>
<feature type="domain" description="Response regulatory" evidence="2">
    <location>
        <begin position="5"/>
        <end position="120"/>
    </location>
</feature>
<proteinExistence type="predicted"/>
<dbReference type="PANTHER" id="PTHR37299:SF1">
    <property type="entry name" value="STAGE 0 SPORULATION PROTEIN A HOMOLOG"/>
    <property type="match status" value="1"/>
</dbReference>
<feature type="domain" description="HTH LytTR-type" evidence="3">
    <location>
        <begin position="149"/>
        <end position="250"/>
    </location>
</feature>
<evidence type="ECO:0000313" key="4">
    <source>
        <dbReference type="EMBL" id="UXP33374.1"/>
    </source>
</evidence>
<gene>
    <name evidence="4" type="ORF">N6H18_05335</name>
</gene>
<dbReference type="InterPro" id="IPR011006">
    <property type="entry name" value="CheY-like_superfamily"/>
</dbReference>
<dbReference type="InterPro" id="IPR046947">
    <property type="entry name" value="LytR-like"/>
</dbReference>
<sequence>MVKLRMLVAEDDATHAAKMEMLLDEMGYDAVGFFDNARDLLKGLKELDPDVVLLDIALGKNEDGVDIARQIQQIRPTPFIFVTSFDDKTTLDRALATGPNAYLLKPVERGNLQAAIELAVTKFEQSNREIASPQNSTTWNTDVLIRDSFFLKKGSKLEKVQVSDILWIELADERYCEVITATGQYHLRISLKAMEQQLNHQMFLRIHRAYIVNLSRISSIDDTDLLITLEGREIPFGRSYKTELFKRLQMLL</sequence>
<keyword evidence="5" id="KW-1185">Reference proteome</keyword>
<dbReference type="Pfam" id="PF00072">
    <property type="entry name" value="Response_reg"/>
    <property type="match status" value="1"/>
</dbReference>
<dbReference type="RefSeq" id="WP_262310803.1">
    <property type="nucleotide sequence ID" value="NZ_CP106679.1"/>
</dbReference>
<dbReference type="Gene3D" id="2.40.50.1020">
    <property type="entry name" value="LytTr DNA-binding domain"/>
    <property type="match status" value="1"/>
</dbReference>
<dbReference type="SMART" id="SM00448">
    <property type="entry name" value="REC"/>
    <property type="match status" value="1"/>
</dbReference>
<name>A0ABY6CU15_9BACT</name>
<dbReference type="SUPFAM" id="SSF52172">
    <property type="entry name" value="CheY-like"/>
    <property type="match status" value="1"/>
</dbReference>
<dbReference type="Gene3D" id="3.40.50.2300">
    <property type="match status" value="1"/>
</dbReference>
<accession>A0ABY6CU15</accession>
<evidence type="ECO:0000259" key="3">
    <source>
        <dbReference type="PROSITE" id="PS50930"/>
    </source>
</evidence>
<evidence type="ECO:0000256" key="1">
    <source>
        <dbReference type="PROSITE-ProRule" id="PRU00169"/>
    </source>
</evidence>
<dbReference type="PANTHER" id="PTHR37299">
    <property type="entry name" value="TRANSCRIPTIONAL REGULATOR-RELATED"/>
    <property type="match status" value="1"/>
</dbReference>
<dbReference type="InterPro" id="IPR007492">
    <property type="entry name" value="LytTR_DNA-bd_dom"/>
</dbReference>
<evidence type="ECO:0000259" key="2">
    <source>
        <dbReference type="PROSITE" id="PS50110"/>
    </source>
</evidence>
<dbReference type="PROSITE" id="PS50110">
    <property type="entry name" value="RESPONSE_REGULATORY"/>
    <property type="match status" value="1"/>
</dbReference>
<evidence type="ECO:0000313" key="5">
    <source>
        <dbReference type="Proteomes" id="UP001065174"/>
    </source>
</evidence>
<dbReference type="InterPro" id="IPR001789">
    <property type="entry name" value="Sig_transdc_resp-reg_receiver"/>
</dbReference>
<dbReference type="Proteomes" id="UP001065174">
    <property type="component" value="Chromosome"/>
</dbReference>
<dbReference type="PROSITE" id="PS50930">
    <property type="entry name" value="HTH_LYTTR"/>
    <property type="match status" value="1"/>
</dbReference>
<reference evidence="4" key="1">
    <citation type="submission" date="2022-09" db="EMBL/GenBank/DDBJ databases">
        <title>Comparative genomics and taxonomic characterization of three novel marine species of genus Reichenbachiella exhibiting antioxidant and polysaccharide degradation activities.</title>
        <authorList>
            <person name="Muhammad N."/>
            <person name="Lee Y.-J."/>
            <person name="Ko J."/>
            <person name="Kim S.-G."/>
        </authorList>
    </citation>
    <scope>NUCLEOTIDE SEQUENCE</scope>
    <source>
        <strain evidence="4">BKB1-1</strain>
    </source>
</reference>
<dbReference type="SMART" id="SM00850">
    <property type="entry name" value="LytTR"/>
    <property type="match status" value="1"/>
</dbReference>
<feature type="modified residue" description="4-aspartylphosphate" evidence="1">
    <location>
        <position position="55"/>
    </location>
</feature>
<protein>
    <submittedName>
        <fullName evidence="4">Response regulator transcription factor</fullName>
    </submittedName>
</protein>
<dbReference type="Pfam" id="PF04397">
    <property type="entry name" value="LytTR"/>
    <property type="match status" value="1"/>
</dbReference>